<evidence type="ECO:0000313" key="1">
    <source>
        <dbReference type="WBParaSite" id="maker-PairedContig_1514-snap-gene-0.4-mRNA-1"/>
    </source>
</evidence>
<organism evidence="1">
    <name type="scientific">Wuchereria bancrofti</name>
    <dbReference type="NCBI Taxonomy" id="6293"/>
    <lineage>
        <taxon>Eukaryota</taxon>
        <taxon>Metazoa</taxon>
        <taxon>Ecdysozoa</taxon>
        <taxon>Nematoda</taxon>
        <taxon>Chromadorea</taxon>
        <taxon>Rhabditida</taxon>
        <taxon>Spirurina</taxon>
        <taxon>Spiruromorpha</taxon>
        <taxon>Filarioidea</taxon>
        <taxon>Onchocercidae</taxon>
        <taxon>Wuchereria</taxon>
    </lineage>
</organism>
<proteinExistence type="predicted"/>
<dbReference type="WBParaSite" id="maker-PairedContig_1514-snap-gene-0.4-mRNA-1">
    <property type="protein sequence ID" value="maker-PairedContig_1514-snap-gene-0.4-mRNA-1"/>
    <property type="gene ID" value="maker-PairedContig_1514-snap-gene-0.4"/>
</dbReference>
<reference evidence="1" key="1">
    <citation type="submission" date="2016-11" db="UniProtKB">
        <authorList>
            <consortium name="WormBaseParasite"/>
        </authorList>
    </citation>
    <scope>IDENTIFICATION</scope>
    <source>
        <strain evidence="1">pt0022</strain>
    </source>
</reference>
<dbReference type="AlphaFoldDB" id="A0A1I8EDJ7"/>
<name>A0A1I8EDJ7_WUCBA</name>
<accession>A0A1I8EDJ7</accession>
<protein>
    <submittedName>
        <fullName evidence="1">Uncharacterized protein</fullName>
    </submittedName>
</protein>
<sequence length="158" mass="17533">MLLPSIIDEIQMTSRVQKALTAAAVASSGKMPSLIRKQRHGSPTAGIFTRSQHKRSFNSVYSVRPGNNGTTSDTSCASYTDPLQMQKIEGNDCDNNKEEDEVARKNFTISLPPPGNELLNSETRNPPIALCIPRDPTDSHATIYAIPFKMSHRTFHYR</sequence>